<dbReference type="PROSITE" id="PS50843">
    <property type="entry name" value="EXPANSIN_CBD"/>
    <property type="match status" value="1"/>
</dbReference>
<evidence type="ECO:0008006" key="9">
    <source>
        <dbReference type="Google" id="ProtNLM"/>
    </source>
</evidence>
<dbReference type="InterPro" id="IPR036749">
    <property type="entry name" value="Expansin_CBD_sf"/>
</dbReference>
<comment type="similarity">
    <text evidence="3">Belongs to the expansin family.</text>
</comment>
<organism evidence="7 8">
    <name type="scientific">Carpinus fangiana</name>
    <dbReference type="NCBI Taxonomy" id="176857"/>
    <lineage>
        <taxon>Eukaryota</taxon>
        <taxon>Viridiplantae</taxon>
        <taxon>Streptophyta</taxon>
        <taxon>Embryophyta</taxon>
        <taxon>Tracheophyta</taxon>
        <taxon>Spermatophyta</taxon>
        <taxon>Magnoliopsida</taxon>
        <taxon>eudicotyledons</taxon>
        <taxon>Gunneridae</taxon>
        <taxon>Pentapetalae</taxon>
        <taxon>rosids</taxon>
        <taxon>fabids</taxon>
        <taxon>Fagales</taxon>
        <taxon>Betulaceae</taxon>
        <taxon>Carpinus</taxon>
    </lineage>
</organism>
<feature type="domain" description="Expansin-like EG45" evidence="5">
    <location>
        <begin position="50"/>
        <end position="153"/>
    </location>
</feature>
<evidence type="ECO:0000256" key="3">
    <source>
        <dbReference type="RuleBase" id="RU003460"/>
    </source>
</evidence>
<dbReference type="InterPro" id="IPR005795">
    <property type="entry name" value="LolPI"/>
</dbReference>
<evidence type="ECO:0000313" key="8">
    <source>
        <dbReference type="Proteomes" id="UP000327013"/>
    </source>
</evidence>
<dbReference type="CDD" id="cd22277">
    <property type="entry name" value="DPBB_EXLB_N"/>
    <property type="match status" value="1"/>
</dbReference>
<dbReference type="PANTHER" id="PTHR31692">
    <property type="entry name" value="EXPANSIN-B3"/>
    <property type="match status" value="1"/>
</dbReference>
<keyword evidence="4" id="KW-0732">Signal</keyword>
<gene>
    <name evidence="7" type="ORF">FH972_012675</name>
</gene>
<dbReference type="EMBL" id="CM017325">
    <property type="protein sequence ID" value="KAE8055861.1"/>
    <property type="molecule type" value="Genomic_DNA"/>
</dbReference>
<dbReference type="InterPro" id="IPR007117">
    <property type="entry name" value="Expansin_CBD"/>
</dbReference>
<name>A0A5N6R5F8_9ROSI</name>
<dbReference type="PROSITE" id="PS50842">
    <property type="entry name" value="EXPANSIN_EG45"/>
    <property type="match status" value="1"/>
</dbReference>
<accession>A0A5N6R5F8</accession>
<dbReference type="SUPFAM" id="SSF50685">
    <property type="entry name" value="Barwin-like endoglucanases"/>
    <property type="match status" value="1"/>
</dbReference>
<dbReference type="InterPro" id="IPR036908">
    <property type="entry name" value="RlpA-like_sf"/>
</dbReference>
<dbReference type="Proteomes" id="UP000327013">
    <property type="component" value="Chromosome 5"/>
</dbReference>
<evidence type="ECO:0000256" key="2">
    <source>
        <dbReference type="ARBA" id="ARBA00022525"/>
    </source>
</evidence>
<dbReference type="SUPFAM" id="SSF49590">
    <property type="entry name" value="PHL pollen allergen"/>
    <property type="match status" value="1"/>
</dbReference>
<dbReference type="Gene3D" id="2.40.40.10">
    <property type="entry name" value="RlpA-like domain"/>
    <property type="match status" value="1"/>
</dbReference>
<keyword evidence="8" id="KW-1185">Reference proteome</keyword>
<evidence type="ECO:0000256" key="1">
    <source>
        <dbReference type="ARBA" id="ARBA00004613"/>
    </source>
</evidence>
<dbReference type="Gene3D" id="2.60.40.760">
    <property type="entry name" value="Expansin, cellulose-binding-like domain"/>
    <property type="match status" value="1"/>
</dbReference>
<dbReference type="PRINTS" id="PR01225">
    <property type="entry name" value="EXPANSNFAMLY"/>
</dbReference>
<dbReference type="InterPro" id="IPR007112">
    <property type="entry name" value="Expansin/allergen_DPBB_dom"/>
</dbReference>
<feature type="signal peptide" evidence="4">
    <location>
        <begin position="1"/>
        <end position="28"/>
    </location>
</feature>
<dbReference type="PRINTS" id="PR00829">
    <property type="entry name" value="LOLP1ALLERGN"/>
</dbReference>
<dbReference type="GO" id="GO:0005576">
    <property type="term" value="C:extracellular region"/>
    <property type="evidence" value="ECO:0007669"/>
    <property type="project" value="UniProtKB-SubCell"/>
</dbReference>
<comment type="subcellular location">
    <subcellularLocation>
        <location evidence="1">Secreted</location>
    </subcellularLocation>
</comment>
<dbReference type="InterPro" id="IPR009009">
    <property type="entry name" value="RlpA-like_DPBB"/>
</dbReference>
<dbReference type="Pfam" id="PF01357">
    <property type="entry name" value="Expansin_C"/>
    <property type="match status" value="1"/>
</dbReference>
<feature type="chain" id="PRO_5024388551" description="Expansin-like EG45 domain-containing protein" evidence="4">
    <location>
        <begin position="29"/>
        <end position="259"/>
    </location>
</feature>
<dbReference type="Pfam" id="PF03330">
    <property type="entry name" value="DPBB_1"/>
    <property type="match status" value="1"/>
</dbReference>
<dbReference type="InterPro" id="IPR007118">
    <property type="entry name" value="Expan_Lol_pI"/>
</dbReference>
<feature type="domain" description="Expansin-like CBD" evidence="6">
    <location>
        <begin position="167"/>
        <end position="253"/>
    </location>
</feature>
<proteinExistence type="inferred from homology"/>
<dbReference type="AlphaFoldDB" id="A0A5N6R5F8"/>
<reference evidence="7 8" key="1">
    <citation type="submission" date="2019-06" db="EMBL/GenBank/DDBJ databases">
        <title>A chromosomal-level reference genome of Carpinus fangiana (Coryloideae, Betulaceae).</title>
        <authorList>
            <person name="Yang X."/>
            <person name="Wang Z."/>
            <person name="Zhang L."/>
            <person name="Hao G."/>
            <person name="Liu J."/>
            <person name="Yang Y."/>
        </authorList>
    </citation>
    <scope>NUCLEOTIDE SEQUENCE [LARGE SCALE GENOMIC DNA]</scope>
    <source>
        <strain evidence="7">Cfa_2016G</strain>
        <tissue evidence="7">Leaf</tissue>
    </source>
</reference>
<sequence>MSQAMGFAPETLICLLCVILLLPAPSTSQDTFIRSRATYYGSPDCYGTPSGACGFGEFGRTVNDGSVAGVSRLYRNGTGCGACYQVRCTTPEYCSDEGVNVVVSDYGEGDRTDFILSPRAFVRLARANVASKLLAYGVIDVEYRRVSCHYSGYNLMVKVHDYSRFPHYLAIVVLYVAGQNDITAVELWQEDCQQWKGMRRAYGAVWDMANPPRPSGSGSIQLRFQVCGSAGTTWVQSRNGLPSDWKPGVAYDSAIQLLA</sequence>
<evidence type="ECO:0000313" key="7">
    <source>
        <dbReference type="EMBL" id="KAE8055861.1"/>
    </source>
</evidence>
<dbReference type="GO" id="GO:0009653">
    <property type="term" value="P:anatomical structure morphogenesis"/>
    <property type="evidence" value="ECO:0007669"/>
    <property type="project" value="UniProtKB-ARBA"/>
</dbReference>
<dbReference type="PANTHER" id="PTHR31692:SF2">
    <property type="entry name" value="EXPANSIN-LIKE B1"/>
    <property type="match status" value="1"/>
</dbReference>
<evidence type="ECO:0000256" key="4">
    <source>
        <dbReference type="SAM" id="SignalP"/>
    </source>
</evidence>
<evidence type="ECO:0000259" key="5">
    <source>
        <dbReference type="PROSITE" id="PS50842"/>
    </source>
</evidence>
<keyword evidence="2" id="KW-0964">Secreted</keyword>
<evidence type="ECO:0000259" key="6">
    <source>
        <dbReference type="PROSITE" id="PS50843"/>
    </source>
</evidence>
<protein>
    <recommendedName>
        <fullName evidence="9">Expansin-like EG45 domain-containing protein</fullName>
    </recommendedName>
</protein>
<dbReference type="OrthoDB" id="5823761at2759"/>